<evidence type="ECO:0000313" key="1">
    <source>
        <dbReference type="EMBL" id="KAL3789774.1"/>
    </source>
</evidence>
<accession>A0ABD3PNW3</accession>
<dbReference type="EMBL" id="JALLPJ020000514">
    <property type="protein sequence ID" value="KAL3789774.1"/>
    <property type="molecule type" value="Genomic_DNA"/>
</dbReference>
<organism evidence="1 2">
    <name type="scientific">Cyclotella atomus</name>
    <dbReference type="NCBI Taxonomy" id="382360"/>
    <lineage>
        <taxon>Eukaryota</taxon>
        <taxon>Sar</taxon>
        <taxon>Stramenopiles</taxon>
        <taxon>Ochrophyta</taxon>
        <taxon>Bacillariophyta</taxon>
        <taxon>Coscinodiscophyceae</taxon>
        <taxon>Thalassiosirophycidae</taxon>
        <taxon>Stephanodiscales</taxon>
        <taxon>Stephanodiscaceae</taxon>
        <taxon>Cyclotella</taxon>
    </lineage>
</organism>
<gene>
    <name evidence="1" type="ORF">ACHAWO_000245</name>
</gene>
<keyword evidence="2" id="KW-1185">Reference proteome</keyword>
<protein>
    <recommendedName>
        <fullName evidence="3">DDE-1 domain-containing protein</fullName>
    </recommendedName>
</protein>
<evidence type="ECO:0000313" key="2">
    <source>
        <dbReference type="Proteomes" id="UP001530400"/>
    </source>
</evidence>
<proteinExistence type="predicted"/>
<name>A0ABD3PNW3_9STRA</name>
<dbReference type="Proteomes" id="UP001530400">
    <property type="component" value="Unassembled WGS sequence"/>
</dbReference>
<comment type="caution">
    <text evidence="1">The sequence shown here is derived from an EMBL/GenBank/DDBJ whole genome shotgun (WGS) entry which is preliminary data.</text>
</comment>
<dbReference type="AlphaFoldDB" id="A0ABD3PNW3"/>
<reference evidence="1 2" key="1">
    <citation type="submission" date="2024-10" db="EMBL/GenBank/DDBJ databases">
        <title>Updated reference genomes for cyclostephanoid diatoms.</title>
        <authorList>
            <person name="Roberts W.R."/>
            <person name="Alverson A.J."/>
        </authorList>
    </citation>
    <scope>NUCLEOTIDE SEQUENCE [LARGE SCALE GENOMIC DNA]</scope>
    <source>
        <strain evidence="1 2">AJA010-31</strain>
    </source>
</reference>
<sequence>MQWWFFERLEGKLSHYQRKVANEVEKRKSQASDLPQDAEPAAAALQEIGNSPEPIRTRRTSLQKNVQWRNKNTERKTGEERYQLAIKAATKIFHQKKLDPSSERRSQQAIIDDLNEEYRLTGVNKENSWEKNMLSLATVKRYVSQGLIDTTPLKKGKTPEISRNWMKLVAVHINMCQVLTVGESDIGTIKATMAASLIGTEWEGEFKMEYAWETIWHEHAETLVPAGHRAADDIRWHWVTHGKIEQFFDDIKEVLLEFLFALDEEEELDDGTFAEITLILDMLARWICFDESHHPLDNSKDASGPRAKTLTHLELSRGGARSTRSWHHVTGCYGATMAGEVIPPLYIFSSSSSAAEGNERVKVKWVETHAYIKGKWGNDTYKKIKPWVAATKQGSMNNALFMSYVEEATWAMFPKEKCSLVVERDEHCRIIKAPVLWLMDAATNRCVANAAKTPEWDEWAKRMYSHGVLIYLLLPNSTSVLAVMDELFRAYKGDCHVNSQKAFAQKQKLQANVKAVAELKAEHPARRAAGETISSEELKKVNSVVTLQPEDVGKICFGELTEDGIPAADSPFAKHFTKEKIIRVRKKLGFGPFQPKNLLVNNKKIRHELGQGTETKQVDIMKDLSEQYKDLKEKCRAEGFDVDVFDATIPTSSGPIQRNATTEARARALAATGKTAKAGLMWYNLKFLKKANYNKMSTKSANVLLPAIKEHTSLENLDLSLQLSVRRHCPCCHITSELQF</sequence>
<evidence type="ECO:0008006" key="3">
    <source>
        <dbReference type="Google" id="ProtNLM"/>
    </source>
</evidence>